<dbReference type="EMBL" id="BAAAKK010000004">
    <property type="protein sequence ID" value="GAA1422401.1"/>
    <property type="molecule type" value="Genomic_DNA"/>
</dbReference>
<feature type="transmembrane region" description="Helical" evidence="1">
    <location>
        <begin position="78"/>
        <end position="95"/>
    </location>
</feature>
<keyword evidence="1" id="KW-0812">Transmembrane</keyword>
<feature type="domain" description="VanZ-like" evidence="2">
    <location>
        <begin position="74"/>
        <end position="148"/>
    </location>
</feature>
<dbReference type="Pfam" id="PF04892">
    <property type="entry name" value="VanZ"/>
    <property type="match status" value="1"/>
</dbReference>
<gene>
    <name evidence="3" type="ORF">GCM10009640_15080</name>
</gene>
<keyword evidence="1" id="KW-0472">Membrane</keyword>
<dbReference type="Proteomes" id="UP001501266">
    <property type="component" value="Unassembled WGS sequence"/>
</dbReference>
<evidence type="ECO:0000313" key="4">
    <source>
        <dbReference type="Proteomes" id="UP001501266"/>
    </source>
</evidence>
<dbReference type="RefSeq" id="WP_343919030.1">
    <property type="nucleotide sequence ID" value="NZ_BAAAKK010000004.1"/>
</dbReference>
<reference evidence="4" key="1">
    <citation type="journal article" date="2019" name="Int. J. Syst. Evol. Microbiol.">
        <title>The Global Catalogue of Microorganisms (GCM) 10K type strain sequencing project: providing services to taxonomists for standard genome sequencing and annotation.</title>
        <authorList>
            <consortium name="The Broad Institute Genomics Platform"/>
            <consortium name="The Broad Institute Genome Sequencing Center for Infectious Disease"/>
            <person name="Wu L."/>
            <person name="Ma J."/>
        </authorList>
    </citation>
    <scope>NUCLEOTIDE SEQUENCE [LARGE SCALE GENOMIC DNA]</scope>
    <source>
        <strain evidence="4">JCM 12398</strain>
    </source>
</reference>
<feature type="transmembrane region" description="Helical" evidence="1">
    <location>
        <begin position="6"/>
        <end position="30"/>
    </location>
</feature>
<evidence type="ECO:0000256" key="1">
    <source>
        <dbReference type="SAM" id="Phobius"/>
    </source>
</evidence>
<proteinExistence type="predicted"/>
<evidence type="ECO:0000313" key="3">
    <source>
        <dbReference type="EMBL" id="GAA1422401.1"/>
    </source>
</evidence>
<evidence type="ECO:0000259" key="2">
    <source>
        <dbReference type="Pfam" id="PF04892"/>
    </source>
</evidence>
<feature type="transmembrane region" description="Helical" evidence="1">
    <location>
        <begin position="132"/>
        <end position="150"/>
    </location>
</feature>
<feature type="transmembrane region" description="Helical" evidence="1">
    <location>
        <begin position="37"/>
        <end position="58"/>
    </location>
</feature>
<organism evidence="3 4">
    <name type="scientific">Agrococcus citreus</name>
    <dbReference type="NCBI Taxonomy" id="84643"/>
    <lineage>
        <taxon>Bacteria</taxon>
        <taxon>Bacillati</taxon>
        <taxon>Actinomycetota</taxon>
        <taxon>Actinomycetes</taxon>
        <taxon>Micrococcales</taxon>
        <taxon>Microbacteriaceae</taxon>
        <taxon>Agrococcus</taxon>
    </lineage>
</organism>
<dbReference type="InterPro" id="IPR006976">
    <property type="entry name" value="VanZ-like"/>
</dbReference>
<keyword evidence="4" id="KW-1185">Reference proteome</keyword>
<protein>
    <recommendedName>
        <fullName evidence="2">VanZ-like domain-containing protein</fullName>
    </recommendedName>
</protein>
<name>A0ABP4JI34_9MICO</name>
<accession>A0ABP4JI34</accession>
<comment type="caution">
    <text evidence="3">The sequence shown here is derived from an EMBL/GenBank/DDBJ whole genome shotgun (WGS) entry which is preliminary data.</text>
</comment>
<feature type="transmembrane region" description="Helical" evidence="1">
    <location>
        <begin position="100"/>
        <end position="120"/>
    </location>
</feature>
<sequence length="170" mass="16994">MLSTILAAYPWLGIAAVVAAVVVGLPLGWWVASRSRVAWVLAAVAAAGVLVATLYPTGRVVEVVCVLGRDGTLAGPEPLANVALFVPIGLLVGVASRRPVLGALAGVVLTVAIELVQALVPAIGRSCAMDDAIANAVGAALGAVLAVIALQLPRRGAPDRATAADAAARR</sequence>
<keyword evidence="1" id="KW-1133">Transmembrane helix</keyword>